<proteinExistence type="inferred from homology"/>
<keyword evidence="5" id="KW-0812">Transmembrane</keyword>
<feature type="signal peptide" evidence="5">
    <location>
        <begin position="1"/>
        <end position="18"/>
    </location>
</feature>
<evidence type="ECO:0000256" key="6">
    <source>
        <dbReference type="SAM" id="MobiDB-lite"/>
    </source>
</evidence>
<dbReference type="GO" id="GO:0008305">
    <property type="term" value="C:integrin complex"/>
    <property type="evidence" value="ECO:0007669"/>
    <property type="project" value="InterPro"/>
</dbReference>
<name>A0AAV1JAZ1_9NEOP</name>
<comment type="similarity">
    <text evidence="5">Belongs to the integrin alpha chain family.</text>
</comment>
<dbReference type="SUPFAM" id="SSF69318">
    <property type="entry name" value="Integrin alpha N-terminal domain"/>
    <property type="match status" value="1"/>
</dbReference>
<evidence type="ECO:0000256" key="4">
    <source>
        <dbReference type="PROSITE-ProRule" id="PRU00803"/>
    </source>
</evidence>
<dbReference type="PANTHER" id="PTHR23220">
    <property type="entry name" value="INTEGRIN ALPHA"/>
    <property type="match status" value="1"/>
</dbReference>
<protein>
    <submittedName>
        <fullName evidence="7">Uncharacterized protein</fullName>
    </submittedName>
</protein>
<keyword evidence="5" id="KW-0472">Membrane</keyword>
<dbReference type="InterPro" id="IPR013517">
    <property type="entry name" value="FG-GAP"/>
</dbReference>
<dbReference type="GO" id="GO:0007229">
    <property type="term" value="P:integrin-mediated signaling pathway"/>
    <property type="evidence" value="ECO:0007669"/>
    <property type="project" value="UniProtKB-KW"/>
</dbReference>
<dbReference type="PANTHER" id="PTHR23220:SF83">
    <property type="entry name" value="INTEGRIN ALPHA-PS3-RELATED"/>
    <property type="match status" value="1"/>
</dbReference>
<comment type="caution">
    <text evidence="7">The sequence shown here is derived from an EMBL/GenBank/DDBJ whole genome shotgun (WGS) entry which is preliminary data.</text>
</comment>
<evidence type="ECO:0000313" key="8">
    <source>
        <dbReference type="Proteomes" id="UP001497472"/>
    </source>
</evidence>
<dbReference type="InterPro" id="IPR028994">
    <property type="entry name" value="Integrin_alpha_N"/>
</dbReference>
<feature type="chain" id="PRO_5043100703" evidence="5">
    <location>
        <begin position="19"/>
        <end position="955"/>
    </location>
</feature>
<organism evidence="7 8">
    <name type="scientific">Leptosia nina</name>
    <dbReference type="NCBI Taxonomy" id="320188"/>
    <lineage>
        <taxon>Eukaryota</taxon>
        <taxon>Metazoa</taxon>
        <taxon>Ecdysozoa</taxon>
        <taxon>Arthropoda</taxon>
        <taxon>Hexapoda</taxon>
        <taxon>Insecta</taxon>
        <taxon>Pterygota</taxon>
        <taxon>Neoptera</taxon>
        <taxon>Endopterygota</taxon>
        <taxon>Lepidoptera</taxon>
        <taxon>Glossata</taxon>
        <taxon>Ditrysia</taxon>
        <taxon>Papilionoidea</taxon>
        <taxon>Pieridae</taxon>
        <taxon>Pierinae</taxon>
        <taxon>Leptosia</taxon>
    </lineage>
</organism>
<dbReference type="GO" id="GO:0005178">
    <property type="term" value="F:integrin binding"/>
    <property type="evidence" value="ECO:0007669"/>
    <property type="project" value="TreeGrafter"/>
</dbReference>
<dbReference type="InterPro" id="IPR000413">
    <property type="entry name" value="Integrin_alpha"/>
</dbReference>
<dbReference type="PRINTS" id="PR01185">
    <property type="entry name" value="INTEGRINA"/>
</dbReference>
<dbReference type="GO" id="GO:0098609">
    <property type="term" value="P:cell-cell adhesion"/>
    <property type="evidence" value="ECO:0007669"/>
    <property type="project" value="TreeGrafter"/>
</dbReference>
<accession>A0AAV1JAZ1</accession>
<feature type="transmembrane region" description="Helical" evidence="5">
    <location>
        <begin position="878"/>
        <end position="902"/>
    </location>
</feature>
<keyword evidence="8" id="KW-1185">Reference proteome</keyword>
<feature type="region of interest" description="Disordered" evidence="6">
    <location>
        <begin position="933"/>
        <end position="955"/>
    </location>
</feature>
<keyword evidence="1 5" id="KW-0732">Signal</keyword>
<dbReference type="AlphaFoldDB" id="A0AAV1JAZ1"/>
<gene>
    <name evidence="7" type="ORF">LNINA_LOCUS4830</name>
</gene>
<keyword evidence="2" id="KW-0677">Repeat</keyword>
<evidence type="ECO:0000256" key="2">
    <source>
        <dbReference type="ARBA" id="ARBA00022737"/>
    </source>
</evidence>
<keyword evidence="5" id="KW-0401">Integrin</keyword>
<dbReference type="Gene3D" id="1.20.5.930">
    <property type="entry name" value="Bicelle-embedded integrin alpha(iib) transmembrane segment"/>
    <property type="match status" value="1"/>
</dbReference>
<keyword evidence="5" id="KW-0675">Receptor</keyword>
<feature type="compositionally biased region" description="Basic and acidic residues" evidence="6">
    <location>
        <begin position="941"/>
        <end position="955"/>
    </location>
</feature>
<evidence type="ECO:0000256" key="5">
    <source>
        <dbReference type="RuleBase" id="RU003762"/>
    </source>
</evidence>
<sequence>MLYRILILLYLEILKSNAFFHEPSMKIIDAPNSVTGTGLFGYGVTYLSSKKSLIVSAPRSDVFGQVFLIDLQDYTIRNVHSQHLMQAQARTKNASDIVTEWWFGASVRAGHDFFVACAPRFNELKPFKKGSRIEKLANVGVCFVHLGDLKYMELLQPITKHDRWLNATSFEKKMDTFGWSILITKPDEAVAIGGPAQHTGRVIVYEDMKKRKEPILINRKILSNDPVRLNFGYSIAYGNFFSAKPLYAISTTFGDLGFPKVYFFTKDYAYVDTIIHEQLGTMFGACLCAVRLQGNFDSLLIGAPTYAQETSSSDTGAVYIYVPNSDTSPTMLTLKKVITGKKPGGYFGVTMTNLGDMDGDKIDEVAIAAPYEDEGVGAVYIFTGGDFYSIPLRIKAEGFHAFGLSLATLWDYDDNGSNELSIGAPESNKVVIFRSLASITVYLKTEFPRLQFAGDKTEEDISFNVVLDVLYPEKPNDIKAEIVITLEITDGRTRVSNVDETLDVKNGEHSFVFSLNDKQPRYTQSIGVRVVIPVSIFINSFPQLGGKSDVFEVLSYKVTAKLREDPKKLPFDPHRVLLSKRSVLLVQESKVSSSCGAGKARCMPKLRPEVKTSIRDNYIIGSTEREQFNVSISNSGDIAYNPCARIKIDGVRILQPPKNCIQNSIYEFICSPAVPVLTGKKWDINNIELEMNTLKSKDEEILISFDLQNHCNDETEKWESYTSSTKLYPEYNFDIIGRSNPSDIIDTTVPEILEFQKTITHVYTITNDGITNWERLECHIQFNDTSHISTMNSSALVYPETGAIQCLTDVASGVFTCDFPLNRKQKAQVHVTIELIPQSFEVKSEDYEVLITSELKLINDATVFLSISTELHIQTTSVATWIIVASSLLGLLLLLLVAFGLYKCGFFRRANREKLEGLRQSVYRQSVYRMSMRQSANAPKNAEDHQTLVKEDKQT</sequence>
<dbReference type="Gene3D" id="2.130.10.130">
    <property type="entry name" value="Integrin alpha, N-terminal"/>
    <property type="match status" value="1"/>
</dbReference>
<dbReference type="PROSITE" id="PS51470">
    <property type="entry name" value="FG_GAP"/>
    <property type="match status" value="2"/>
</dbReference>
<keyword evidence="5" id="KW-1133">Transmembrane helix</keyword>
<dbReference type="GO" id="GO:0007160">
    <property type="term" value="P:cell-matrix adhesion"/>
    <property type="evidence" value="ECO:0007669"/>
    <property type="project" value="TreeGrafter"/>
</dbReference>
<dbReference type="EMBL" id="CAVLEF010000006">
    <property type="protein sequence ID" value="CAK1545145.1"/>
    <property type="molecule type" value="Genomic_DNA"/>
</dbReference>
<reference evidence="7 8" key="1">
    <citation type="submission" date="2023-11" db="EMBL/GenBank/DDBJ databases">
        <authorList>
            <person name="Okamura Y."/>
        </authorList>
    </citation>
    <scope>NUCLEOTIDE SEQUENCE [LARGE SCALE GENOMIC DNA]</scope>
</reference>
<dbReference type="InterPro" id="IPR013519">
    <property type="entry name" value="Int_alpha_beta-p"/>
</dbReference>
<keyword evidence="3" id="KW-0325">Glycoprotein</keyword>
<dbReference type="GO" id="GO:0033627">
    <property type="term" value="P:cell adhesion mediated by integrin"/>
    <property type="evidence" value="ECO:0007669"/>
    <property type="project" value="TreeGrafter"/>
</dbReference>
<evidence type="ECO:0000313" key="7">
    <source>
        <dbReference type="EMBL" id="CAK1545145.1"/>
    </source>
</evidence>
<dbReference type="Pfam" id="PF01839">
    <property type="entry name" value="FG-GAP"/>
    <property type="match status" value="1"/>
</dbReference>
<feature type="repeat" description="FG-GAP" evidence="4">
    <location>
        <begin position="271"/>
        <end position="330"/>
    </location>
</feature>
<dbReference type="SMART" id="SM00191">
    <property type="entry name" value="Int_alpha"/>
    <property type="match status" value="4"/>
</dbReference>
<dbReference type="Proteomes" id="UP001497472">
    <property type="component" value="Unassembled WGS sequence"/>
</dbReference>
<dbReference type="InterPro" id="IPR018184">
    <property type="entry name" value="Integrin_alpha_C_CS"/>
</dbReference>
<evidence type="ECO:0000256" key="3">
    <source>
        <dbReference type="ARBA" id="ARBA00023180"/>
    </source>
</evidence>
<dbReference type="GO" id="GO:0009897">
    <property type="term" value="C:external side of plasma membrane"/>
    <property type="evidence" value="ECO:0007669"/>
    <property type="project" value="TreeGrafter"/>
</dbReference>
<feature type="repeat" description="FG-GAP" evidence="4">
    <location>
        <begin position="333"/>
        <end position="391"/>
    </location>
</feature>
<comment type="subcellular location">
    <subcellularLocation>
        <location evidence="5">Membrane</location>
        <topology evidence="5">Single-pass type I membrane protein</topology>
    </subcellularLocation>
</comment>
<keyword evidence="5" id="KW-0130">Cell adhesion</keyword>
<dbReference type="PROSITE" id="PS00242">
    <property type="entry name" value="INTEGRIN_ALPHA"/>
    <property type="match status" value="1"/>
</dbReference>
<evidence type="ECO:0000256" key="1">
    <source>
        <dbReference type="ARBA" id="ARBA00022729"/>
    </source>
</evidence>